<protein>
    <submittedName>
        <fullName evidence="4">NAD-dependent epimerase/dehydratase</fullName>
    </submittedName>
</protein>
<dbReference type="GeneID" id="17320965"/>
<evidence type="ECO:0000259" key="3">
    <source>
        <dbReference type="Pfam" id="PF01370"/>
    </source>
</evidence>
<organism evidence="4 5">
    <name type="scientific">Chondrus crispus</name>
    <name type="common">Carrageen Irish moss</name>
    <name type="synonym">Polymorpha crispa</name>
    <dbReference type="NCBI Taxonomy" id="2769"/>
    <lineage>
        <taxon>Eukaryota</taxon>
        <taxon>Rhodophyta</taxon>
        <taxon>Florideophyceae</taxon>
        <taxon>Rhodymeniophycidae</taxon>
        <taxon>Gigartinales</taxon>
        <taxon>Gigartinaceae</taxon>
        <taxon>Chondrus</taxon>
    </lineage>
</organism>
<dbReference type="Proteomes" id="UP000012073">
    <property type="component" value="Unassembled WGS sequence"/>
</dbReference>
<evidence type="ECO:0000256" key="1">
    <source>
        <dbReference type="ARBA" id="ARBA00023002"/>
    </source>
</evidence>
<evidence type="ECO:0000313" key="4">
    <source>
        <dbReference type="EMBL" id="CDF33445.1"/>
    </source>
</evidence>
<dbReference type="Gene3D" id="3.40.50.720">
    <property type="entry name" value="NAD(P)-binding Rossmann-like Domain"/>
    <property type="match status" value="1"/>
</dbReference>
<dbReference type="STRING" id="2769.R7Q7J6"/>
<gene>
    <name evidence="4" type="ORF">CHC_T00009538001</name>
</gene>
<dbReference type="Gramene" id="CDF33445">
    <property type="protein sequence ID" value="CDF33445"/>
    <property type="gene ID" value="CHC_T00009538001"/>
</dbReference>
<dbReference type="RefSeq" id="XP_005713248.1">
    <property type="nucleotide sequence ID" value="XM_005713191.1"/>
</dbReference>
<dbReference type="GO" id="GO:0016616">
    <property type="term" value="F:oxidoreductase activity, acting on the CH-OH group of donors, NAD or NADP as acceptor"/>
    <property type="evidence" value="ECO:0007669"/>
    <property type="project" value="TreeGrafter"/>
</dbReference>
<evidence type="ECO:0000256" key="2">
    <source>
        <dbReference type="ARBA" id="ARBA00023445"/>
    </source>
</evidence>
<dbReference type="OrthoDB" id="3629at2759"/>
<dbReference type="PANTHER" id="PTHR10366">
    <property type="entry name" value="NAD DEPENDENT EPIMERASE/DEHYDRATASE"/>
    <property type="match status" value="1"/>
</dbReference>
<comment type="similarity">
    <text evidence="2">Belongs to the NAD(P)-dependent epimerase/dehydratase family. Dihydroflavonol-4-reductase subfamily.</text>
</comment>
<reference evidence="5" key="1">
    <citation type="journal article" date="2013" name="Proc. Natl. Acad. Sci. U.S.A.">
        <title>Genome structure and metabolic features in the red seaweed Chondrus crispus shed light on evolution of the Archaeplastida.</title>
        <authorList>
            <person name="Collen J."/>
            <person name="Porcel B."/>
            <person name="Carre W."/>
            <person name="Ball S.G."/>
            <person name="Chaparro C."/>
            <person name="Tonon T."/>
            <person name="Barbeyron T."/>
            <person name="Michel G."/>
            <person name="Noel B."/>
            <person name="Valentin K."/>
            <person name="Elias M."/>
            <person name="Artiguenave F."/>
            <person name="Arun A."/>
            <person name="Aury J.M."/>
            <person name="Barbosa-Neto J.F."/>
            <person name="Bothwell J.H."/>
            <person name="Bouget F.Y."/>
            <person name="Brillet L."/>
            <person name="Cabello-Hurtado F."/>
            <person name="Capella-Gutierrez S."/>
            <person name="Charrier B."/>
            <person name="Cladiere L."/>
            <person name="Cock J.M."/>
            <person name="Coelho S.M."/>
            <person name="Colleoni C."/>
            <person name="Czjzek M."/>
            <person name="Da Silva C."/>
            <person name="Delage L."/>
            <person name="Denoeud F."/>
            <person name="Deschamps P."/>
            <person name="Dittami S.M."/>
            <person name="Gabaldon T."/>
            <person name="Gachon C.M."/>
            <person name="Groisillier A."/>
            <person name="Herve C."/>
            <person name="Jabbari K."/>
            <person name="Katinka M."/>
            <person name="Kloareg B."/>
            <person name="Kowalczyk N."/>
            <person name="Labadie K."/>
            <person name="Leblanc C."/>
            <person name="Lopez P.J."/>
            <person name="McLachlan D.H."/>
            <person name="Meslet-Cladiere L."/>
            <person name="Moustafa A."/>
            <person name="Nehr Z."/>
            <person name="Nyvall Collen P."/>
            <person name="Panaud O."/>
            <person name="Partensky F."/>
            <person name="Poulain J."/>
            <person name="Rensing S.A."/>
            <person name="Rousvoal S."/>
            <person name="Samson G."/>
            <person name="Symeonidi A."/>
            <person name="Weissenbach J."/>
            <person name="Zambounis A."/>
            <person name="Wincker P."/>
            <person name="Boyen C."/>
        </authorList>
    </citation>
    <scope>NUCLEOTIDE SEQUENCE [LARGE SCALE GENOMIC DNA]</scope>
    <source>
        <strain evidence="5">cv. Stackhouse</strain>
    </source>
</reference>
<dbReference type="EMBL" id="HG001646">
    <property type="protein sequence ID" value="CDF33445.1"/>
    <property type="molecule type" value="Genomic_DNA"/>
</dbReference>
<dbReference type="KEGG" id="ccp:CHC_T00009538001"/>
<accession>R7Q7J6</accession>
<dbReference type="OMA" id="MTIIANT"/>
<dbReference type="InterPro" id="IPR001509">
    <property type="entry name" value="Epimerase_deHydtase"/>
</dbReference>
<keyword evidence="1" id="KW-0560">Oxidoreductase</keyword>
<dbReference type="FunFam" id="3.40.50.720:FF:000085">
    <property type="entry name" value="Dihydroflavonol reductase"/>
    <property type="match status" value="1"/>
</dbReference>
<keyword evidence="5" id="KW-1185">Reference proteome</keyword>
<dbReference type="InterPro" id="IPR050425">
    <property type="entry name" value="NAD(P)_dehydrat-like"/>
</dbReference>
<feature type="domain" description="NAD-dependent epimerase/dehydratase" evidence="3">
    <location>
        <begin position="133"/>
        <end position="363"/>
    </location>
</feature>
<evidence type="ECO:0000313" key="5">
    <source>
        <dbReference type="Proteomes" id="UP000012073"/>
    </source>
</evidence>
<name>R7Q7J6_CHOCR</name>
<sequence>MSTGWQASKETIIFINITPLASTIASTARRFEDADNQSTLRKNRDRKSIYQISAATRPVLIYQRHPQIQDFLSCRRIPTFPTPHRFPIFHSRFPFRYPGSPLCGLPHTSSQHPPPSPRTELSAVTMSIDTKVAVSGVSGFIGAQVACDLLHRGYTVHGTVRKNVPEKTQHLTALDGYPGALKIFEADLLVPGSFDEAVADCDYAMHIASPYFLNAKDPQKDLIDPAVNGTLCFLKACHKALVKKVVLTSSFAAVTDHGEKNKVFDEGDWNTTSTVDSLAYYHSKAMAERAAWKFVEETAPEMKLVVINPVGVIGPSLIKPMNETMTIIANTVEGKFYGVVDLSFTFVDVRDVSEAHIRAMESDTASGRYICCCDRLVSHRELVDLLVEAGFQPPTRSLVSKVMTSVIKTMSYVVPGGEAGVFTRNQLGNSPVPTNAKIIQDLDMEFRDAAAIVKETIQDMIRHGHITPEN</sequence>
<dbReference type="InterPro" id="IPR036291">
    <property type="entry name" value="NAD(P)-bd_dom_sf"/>
</dbReference>
<dbReference type="SUPFAM" id="SSF51735">
    <property type="entry name" value="NAD(P)-binding Rossmann-fold domains"/>
    <property type="match status" value="1"/>
</dbReference>
<dbReference type="PhylomeDB" id="R7Q7J6"/>
<dbReference type="AlphaFoldDB" id="R7Q7J6"/>
<proteinExistence type="inferred from homology"/>
<dbReference type="PANTHER" id="PTHR10366:SF564">
    <property type="entry name" value="STEROL-4-ALPHA-CARBOXYLATE 3-DEHYDROGENASE, DECARBOXYLATING"/>
    <property type="match status" value="1"/>
</dbReference>
<dbReference type="Pfam" id="PF01370">
    <property type="entry name" value="Epimerase"/>
    <property type="match status" value="1"/>
</dbReference>